<evidence type="ECO:0000313" key="2">
    <source>
        <dbReference type="EMBL" id="VFS63841.1"/>
    </source>
</evidence>
<feature type="region of interest" description="Disordered" evidence="1">
    <location>
        <begin position="1"/>
        <end position="20"/>
    </location>
</feature>
<proteinExistence type="predicted"/>
<gene>
    <name evidence="2" type="ORF">NCTC12993_02905</name>
</gene>
<organism evidence="2 3">
    <name type="scientific">Kluyvera cryocrescens</name>
    <name type="common">Kluyvera citrophila</name>
    <dbReference type="NCBI Taxonomy" id="580"/>
    <lineage>
        <taxon>Bacteria</taxon>
        <taxon>Pseudomonadati</taxon>
        <taxon>Pseudomonadota</taxon>
        <taxon>Gammaproteobacteria</taxon>
        <taxon>Enterobacterales</taxon>
        <taxon>Enterobacteriaceae</taxon>
        <taxon>Kluyvera</taxon>
    </lineage>
</organism>
<evidence type="ECO:0000313" key="3">
    <source>
        <dbReference type="Proteomes" id="UP000401081"/>
    </source>
</evidence>
<dbReference type="Proteomes" id="UP000401081">
    <property type="component" value="Unassembled WGS sequence"/>
</dbReference>
<dbReference type="EMBL" id="CAADJD010000018">
    <property type="protein sequence ID" value="VFS63841.1"/>
    <property type="molecule type" value="Genomic_DNA"/>
</dbReference>
<evidence type="ECO:0000256" key="1">
    <source>
        <dbReference type="SAM" id="MobiDB-lite"/>
    </source>
</evidence>
<protein>
    <submittedName>
        <fullName evidence="2">Uncharacterized protein</fullName>
    </submittedName>
</protein>
<dbReference type="AlphaFoldDB" id="A0A485AT79"/>
<name>A0A485AT79_KLUCR</name>
<reference evidence="2 3" key="1">
    <citation type="submission" date="2019-03" db="EMBL/GenBank/DDBJ databases">
        <authorList>
            <consortium name="Pathogen Informatics"/>
        </authorList>
    </citation>
    <scope>NUCLEOTIDE SEQUENCE [LARGE SCALE GENOMIC DNA]</scope>
    <source>
        <strain evidence="2 3">NCTC12993</strain>
    </source>
</reference>
<sequence length="140" mass="16591">MRLLVDADDHRKPDRHQRMSDVSHVHADLVRTSGFQTQPQTRVHTEVFHDAIVRDRRFTHWVHRHMRTLGWMTADRFLNGTARSHMTNRHGLILTGNFTQLQRFHQTRLRRDGFRHDHQPGGVFIQTMHNTGARYVSNRG</sequence>
<keyword evidence="3" id="KW-1185">Reference proteome</keyword>
<accession>A0A485AT79</accession>